<dbReference type="Proteomes" id="UP000234562">
    <property type="component" value="Chromosome"/>
</dbReference>
<dbReference type="RefSeq" id="WP_101853763.1">
    <property type="nucleotide sequence ID" value="NZ_CP015496.1"/>
</dbReference>
<sequence length="81" mass="9583">MNNRTVKIVFKDNTFTTFKDRWLSDIADGIKHAMALKVPYILNSNNQEDYDDTLIIPTENIKYIRIIDKPDKVEKEHKDEN</sequence>
<dbReference type="AlphaFoldDB" id="A0AAU8XSS8"/>
<organism evidence="1 2">
    <name type="scientific">Lactobacillus helveticus</name>
    <name type="common">Lactobacillus suntoryeus</name>
    <dbReference type="NCBI Taxonomy" id="1587"/>
    <lineage>
        <taxon>Bacteria</taxon>
        <taxon>Bacillati</taxon>
        <taxon>Bacillota</taxon>
        <taxon>Bacilli</taxon>
        <taxon>Lactobacillales</taxon>
        <taxon>Lactobacillaceae</taxon>
        <taxon>Lactobacillus</taxon>
    </lineage>
</organism>
<evidence type="ECO:0000313" key="1">
    <source>
        <dbReference type="EMBL" id="AUI73855.1"/>
    </source>
</evidence>
<protein>
    <submittedName>
        <fullName evidence="1">Uncharacterized protein</fullName>
    </submittedName>
</protein>
<accession>A0AAU8XSS8</accession>
<reference evidence="2" key="1">
    <citation type="submission" date="2016-05" db="EMBL/GenBank/DDBJ databases">
        <title>Genome sequence of Lactobacillus helveticus FAM8105.</title>
        <authorList>
            <person name="Ahrens C."/>
            <person name="Schmid M."/>
        </authorList>
    </citation>
    <scope>NUCLEOTIDE SEQUENCE [LARGE SCALE GENOMIC DNA]</scope>
    <source>
        <strain evidence="2">FAM8105</strain>
    </source>
</reference>
<evidence type="ECO:0000313" key="2">
    <source>
        <dbReference type="Proteomes" id="UP000234562"/>
    </source>
</evidence>
<gene>
    <name evidence="1" type="ORF">Lh8105_02830</name>
</gene>
<name>A0AAU8XSS8_LACHE</name>
<dbReference type="EMBL" id="CP015496">
    <property type="protein sequence ID" value="AUI73855.1"/>
    <property type="molecule type" value="Genomic_DNA"/>
</dbReference>
<proteinExistence type="predicted"/>